<dbReference type="InterPro" id="IPR051782">
    <property type="entry name" value="ABC_Transporter_VariousFunc"/>
</dbReference>
<gene>
    <name evidence="5" type="primary">natA_1</name>
    <name evidence="5" type="ORF">AN619_08700</name>
</gene>
<keyword evidence="3 5" id="KW-0067">ATP-binding</keyword>
<name>A0A140L8K3_9FIRM</name>
<dbReference type="SMART" id="SM00382">
    <property type="entry name" value="AAA"/>
    <property type="match status" value="1"/>
</dbReference>
<reference evidence="5 6" key="1">
    <citation type="submission" date="2015-12" db="EMBL/GenBank/DDBJ databases">
        <title>Draft genome sequence of the thermoanaerobe Thermotalea metallivorans, an isolate from the runoff channel of the Great Artesian Basin, Australia.</title>
        <authorList>
            <person name="Patel B.K."/>
        </authorList>
    </citation>
    <scope>NUCLEOTIDE SEQUENCE [LARGE SCALE GENOMIC DNA]</scope>
    <source>
        <strain evidence="5 6">B2-1</strain>
    </source>
</reference>
<evidence type="ECO:0000313" key="6">
    <source>
        <dbReference type="Proteomes" id="UP000070456"/>
    </source>
</evidence>
<dbReference type="PANTHER" id="PTHR42939:SF1">
    <property type="entry name" value="ABC TRANSPORTER ATP-BINDING PROTEIN ALBC-RELATED"/>
    <property type="match status" value="1"/>
</dbReference>
<comment type="caution">
    <text evidence="5">The sequence shown here is derived from an EMBL/GenBank/DDBJ whole genome shotgun (WGS) entry which is preliminary data.</text>
</comment>
<dbReference type="InterPro" id="IPR017871">
    <property type="entry name" value="ABC_transporter-like_CS"/>
</dbReference>
<dbReference type="RefSeq" id="WP_068555237.1">
    <property type="nucleotide sequence ID" value="NZ_LOEE01000021.1"/>
</dbReference>
<dbReference type="AlphaFoldDB" id="A0A140L8K3"/>
<dbReference type="OrthoDB" id="9775135at2"/>
<dbReference type="InterPro" id="IPR027417">
    <property type="entry name" value="P-loop_NTPase"/>
</dbReference>
<dbReference type="CDD" id="cd03230">
    <property type="entry name" value="ABC_DR_subfamily_A"/>
    <property type="match status" value="1"/>
</dbReference>
<dbReference type="STRING" id="520762.AN619_08700"/>
<organism evidence="5 6">
    <name type="scientific">Thermotalea metallivorans</name>
    <dbReference type="NCBI Taxonomy" id="520762"/>
    <lineage>
        <taxon>Bacteria</taxon>
        <taxon>Bacillati</taxon>
        <taxon>Bacillota</taxon>
        <taxon>Clostridia</taxon>
        <taxon>Peptostreptococcales</taxon>
        <taxon>Thermotaleaceae</taxon>
        <taxon>Thermotalea</taxon>
    </lineage>
</organism>
<evidence type="ECO:0000256" key="2">
    <source>
        <dbReference type="ARBA" id="ARBA00022741"/>
    </source>
</evidence>
<evidence type="ECO:0000313" key="5">
    <source>
        <dbReference type="EMBL" id="KXG76878.1"/>
    </source>
</evidence>
<dbReference type="EMBL" id="LOEE01000021">
    <property type="protein sequence ID" value="KXG76878.1"/>
    <property type="molecule type" value="Genomic_DNA"/>
</dbReference>
<sequence>MIKLKNVIKIYKNIPVLNVKELTIEDKTINCFIGSNGAGKSTLIFIICGFVYQTKGEILIDGFSNKSSYMRKNSHIVLESGKGFYEYLTAKENIQYMLGINKIKYKTKEEELQRYIDDFEFREHIDKKVSELSQGNRQKLSLILAILLRPKYLAMDEPTNGLDENAKRVLFKKLCELRENGSTILITTHDSDLIKHDFFQIYEMNKGEIISLKKGNEYAT</sequence>
<accession>A0A140L8K3</accession>
<evidence type="ECO:0000256" key="3">
    <source>
        <dbReference type="ARBA" id="ARBA00022840"/>
    </source>
</evidence>
<dbReference type="PATRIC" id="fig|520762.4.peg.967"/>
<dbReference type="GO" id="GO:0005524">
    <property type="term" value="F:ATP binding"/>
    <property type="evidence" value="ECO:0007669"/>
    <property type="project" value="UniProtKB-KW"/>
</dbReference>
<dbReference type="InterPro" id="IPR003593">
    <property type="entry name" value="AAA+_ATPase"/>
</dbReference>
<dbReference type="Pfam" id="PF00005">
    <property type="entry name" value="ABC_tran"/>
    <property type="match status" value="1"/>
</dbReference>
<dbReference type="SUPFAM" id="SSF52540">
    <property type="entry name" value="P-loop containing nucleoside triphosphate hydrolases"/>
    <property type="match status" value="1"/>
</dbReference>
<feature type="domain" description="ABC transporter" evidence="4">
    <location>
        <begin position="2"/>
        <end position="219"/>
    </location>
</feature>
<dbReference type="InterPro" id="IPR003439">
    <property type="entry name" value="ABC_transporter-like_ATP-bd"/>
</dbReference>
<dbReference type="PROSITE" id="PS50893">
    <property type="entry name" value="ABC_TRANSPORTER_2"/>
    <property type="match status" value="1"/>
</dbReference>
<dbReference type="Gene3D" id="3.40.50.300">
    <property type="entry name" value="P-loop containing nucleotide triphosphate hydrolases"/>
    <property type="match status" value="1"/>
</dbReference>
<dbReference type="Proteomes" id="UP000070456">
    <property type="component" value="Unassembled WGS sequence"/>
</dbReference>
<protein>
    <submittedName>
        <fullName evidence="5">ABC transporter ATP-binding protein NatA</fullName>
    </submittedName>
</protein>
<proteinExistence type="predicted"/>
<dbReference type="GO" id="GO:0016887">
    <property type="term" value="F:ATP hydrolysis activity"/>
    <property type="evidence" value="ECO:0007669"/>
    <property type="project" value="InterPro"/>
</dbReference>
<evidence type="ECO:0000259" key="4">
    <source>
        <dbReference type="PROSITE" id="PS50893"/>
    </source>
</evidence>
<evidence type="ECO:0000256" key="1">
    <source>
        <dbReference type="ARBA" id="ARBA00022448"/>
    </source>
</evidence>
<keyword evidence="2" id="KW-0547">Nucleotide-binding</keyword>
<keyword evidence="6" id="KW-1185">Reference proteome</keyword>
<dbReference type="PROSITE" id="PS00211">
    <property type="entry name" value="ABC_TRANSPORTER_1"/>
    <property type="match status" value="1"/>
</dbReference>
<keyword evidence="1" id="KW-0813">Transport</keyword>
<dbReference type="PANTHER" id="PTHR42939">
    <property type="entry name" value="ABC TRANSPORTER ATP-BINDING PROTEIN ALBC-RELATED"/>
    <property type="match status" value="1"/>
</dbReference>